<dbReference type="Gene3D" id="2.40.70.10">
    <property type="entry name" value="Acid Proteases"/>
    <property type="match status" value="1"/>
</dbReference>
<feature type="compositionally biased region" description="Polar residues" evidence="1">
    <location>
        <begin position="22"/>
        <end position="31"/>
    </location>
</feature>
<sequence>MSATDRVDAPEPMAIDAIDASNGRTWSSASANRGVGSPGGGMPRAGSGRRERRGDRLFYPGRSAKKRPGSVGAWRPAGWNDGLGPPPPVLYARFNEATTSGNSRLIIVSLHISGAVRPLRAPRLRSDVHFFRASCLTVLPASMNVRQDPGEVEVKLEDDKTHRVARREVSLSYTFDGFRTNDDFLVIEMNYAFDCILGIPWIARYQPEIDWLARSVKRRRGFDVREVFTNLLVAHVTVVDKTGMTQVVDRASDGPLCMACAVLLYDEDVRMALRGRVVEQASLPLIGNKPTVEHGFPSSIKSTVEHGFPLCNESAVEHGFPSLKLDGNSLPHPEFVTESVVHQRPTGLVERGLRHLEEG</sequence>
<proteinExistence type="predicted"/>
<accession>A0A225WYW2</accession>
<dbReference type="EMBL" id="NBNE01000113">
    <property type="protein sequence ID" value="OWZ22743.1"/>
    <property type="molecule type" value="Genomic_DNA"/>
</dbReference>
<protein>
    <submittedName>
        <fullName evidence="2">Polyprotein</fullName>
    </submittedName>
</protein>
<evidence type="ECO:0000313" key="2">
    <source>
        <dbReference type="EMBL" id="OWZ22743.1"/>
    </source>
</evidence>
<feature type="region of interest" description="Disordered" evidence="1">
    <location>
        <begin position="1"/>
        <end position="79"/>
    </location>
</feature>
<reference evidence="3" key="1">
    <citation type="submission" date="2017-03" db="EMBL/GenBank/DDBJ databases">
        <title>Phytopthora megakarya and P. palmivora, two closely related causual agents of cacao black pod achieved similar genome size and gene model numbers by different mechanisms.</title>
        <authorList>
            <person name="Ali S."/>
            <person name="Shao J."/>
            <person name="Larry D.J."/>
            <person name="Kronmiller B."/>
            <person name="Shen D."/>
            <person name="Strem M.D."/>
            <person name="Melnick R.L."/>
            <person name="Guiltinan M.J."/>
            <person name="Tyler B.M."/>
            <person name="Meinhardt L.W."/>
            <person name="Bailey B.A."/>
        </authorList>
    </citation>
    <scope>NUCLEOTIDE SEQUENCE [LARGE SCALE GENOMIC DNA]</scope>
    <source>
        <strain evidence="3">zdho120</strain>
    </source>
</reference>
<dbReference type="OrthoDB" id="116028at2759"/>
<gene>
    <name evidence="2" type="ORF">PHMEG_0002510</name>
</gene>
<dbReference type="Proteomes" id="UP000198211">
    <property type="component" value="Unassembled WGS sequence"/>
</dbReference>
<keyword evidence="3" id="KW-1185">Reference proteome</keyword>
<name>A0A225WYW2_9STRA</name>
<evidence type="ECO:0000313" key="3">
    <source>
        <dbReference type="Proteomes" id="UP000198211"/>
    </source>
</evidence>
<dbReference type="InterPro" id="IPR021109">
    <property type="entry name" value="Peptidase_aspartic_dom_sf"/>
</dbReference>
<organism evidence="2 3">
    <name type="scientific">Phytophthora megakarya</name>
    <dbReference type="NCBI Taxonomy" id="4795"/>
    <lineage>
        <taxon>Eukaryota</taxon>
        <taxon>Sar</taxon>
        <taxon>Stramenopiles</taxon>
        <taxon>Oomycota</taxon>
        <taxon>Peronosporomycetes</taxon>
        <taxon>Peronosporales</taxon>
        <taxon>Peronosporaceae</taxon>
        <taxon>Phytophthora</taxon>
    </lineage>
</organism>
<evidence type="ECO:0000256" key="1">
    <source>
        <dbReference type="SAM" id="MobiDB-lite"/>
    </source>
</evidence>
<comment type="caution">
    <text evidence="2">The sequence shown here is derived from an EMBL/GenBank/DDBJ whole genome shotgun (WGS) entry which is preliminary data.</text>
</comment>
<dbReference type="AlphaFoldDB" id="A0A225WYW2"/>